<dbReference type="GO" id="GO:0016887">
    <property type="term" value="F:ATP hydrolysis activity"/>
    <property type="evidence" value="ECO:0007669"/>
    <property type="project" value="InterPro"/>
</dbReference>
<keyword evidence="6" id="KW-1278">Translocase</keyword>
<dbReference type="NCBIfam" id="TIGR01188">
    <property type="entry name" value="drrA"/>
    <property type="match status" value="1"/>
</dbReference>
<dbReference type="PROSITE" id="PS00211">
    <property type="entry name" value="ABC_TRANSPORTER_1"/>
    <property type="match status" value="1"/>
</dbReference>
<sequence length="253" mass="28481">MAAIEVTNLVKYFKNTKAIDDISFSVGAGECFSLLGPNGAGKTTTLNILSTLLKPTAGKALVAGFDVAKQKNEVRQSIGIVFQEPALDSKLTGKENLEFHAMMYGIKPSIRDERIKSLLQLVELTEKAETLVQNYSGGMKRRLEIARGLIHRPKVLFLDEPTLGLDSQTRRLIWDYIKKLNKENDVTIILTTHYMEEADFLCDRIAIIDRGKIVVNDSPANLKKLHNTNSLDDVFIKYTGNTIRNIEEREKIW</sequence>
<dbReference type="GO" id="GO:0005886">
    <property type="term" value="C:plasma membrane"/>
    <property type="evidence" value="ECO:0007669"/>
    <property type="project" value="UniProtKB-SubCell"/>
</dbReference>
<protein>
    <submittedName>
        <fullName evidence="10">Multidrug ABC transporter ATP-binding protein</fullName>
    </submittedName>
</protein>
<comment type="subcellular location">
    <subcellularLocation>
        <location evidence="1">Cell membrane</location>
        <topology evidence="1">Peripheral membrane protein</topology>
        <orientation evidence="1">Cytoplasmic side</orientation>
    </subcellularLocation>
</comment>
<evidence type="ECO:0000256" key="2">
    <source>
        <dbReference type="ARBA" id="ARBA00022448"/>
    </source>
</evidence>
<reference evidence="10 11" key="1">
    <citation type="journal article" date="2016" name="Nat. Commun.">
        <title>Thousands of microbial genomes shed light on interconnected biogeochemical processes in an aquifer system.</title>
        <authorList>
            <person name="Anantharaman K."/>
            <person name="Brown C.T."/>
            <person name="Hug L.A."/>
            <person name="Sharon I."/>
            <person name="Castelle C.J."/>
            <person name="Probst A.J."/>
            <person name="Thomas B.C."/>
            <person name="Singh A."/>
            <person name="Wilkins M.J."/>
            <person name="Karaoz U."/>
            <person name="Brodie E.L."/>
            <person name="Williams K.H."/>
            <person name="Hubbard S.S."/>
            <person name="Banfield J.F."/>
        </authorList>
    </citation>
    <scope>NUCLEOTIDE SEQUENCE [LARGE SCALE GENOMIC DNA]</scope>
</reference>
<comment type="similarity">
    <text evidence="8">Belongs to the ABC transporter superfamily. Drug exporter-1 (DrugE1) (TC 3.A.1.105) family.</text>
</comment>
<dbReference type="EMBL" id="METP01000034">
    <property type="protein sequence ID" value="OGC05784.1"/>
    <property type="molecule type" value="Genomic_DNA"/>
</dbReference>
<dbReference type="AlphaFoldDB" id="A0A1F4RC73"/>
<evidence type="ECO:0000313" key="10">
    <source>
        <dbReference type="EMBL" id="OGC05784.1"/>
    </source>
</evidence>
<dbReference type="PANTHER" id="PTHR43582:SF4">
    <property type="entry name" value="ANTIBIOTIC RESISTANCE ABC TRANSPORTER ATP-BINDING PROTEIN"/>
    <property type="match status" value="1"/>
</dbReference>
<keyword evidence="3" id="KW-1003">Cell membrane</keyword>
<evidence type="ECO:0000256" key="8">
    <source>
        <dbReference type="ARBA" id="ARBA00049985"/>
    </source>
</evidence>
<evidence type="ECO:0000256" key="5">
    <source>
        <dbReference type="ARBA" id="ARBA00022840"/>
    </source>
</evidence>
<feature type="domain" description="ABC transporter" evidence="9">
    <location>
        <begin position="4"/>
        <end position="235"/>
    </location>
</feature>
<keyword evidence="7" id="KW-0472">Membrane</keyword>
<keyword evidence="2" id="KW-0813">Transport</keyword>
<dbReference type="PROSITE" id="PS50893">
    <property type="entry name" value="ABC_TRANSPORTER_2"/>
    <property type="match status" value="1"/>
</dbReference>
<dbReference type="Proteomes" id="UP000176938">
    <property type="component" value="Unassembled WGS sequence"/>
</dbReference>
<dbReference type="GO" id="GO:1900753">
    <property type="term" value="P:doxorubicin transport"/>
    <property type="evidence" value="ECO:0007669"/>
    <property type="project" value="InterPro"/>
</dbReference>
<comment type="caution">
    <text evidence="10">The sequence shown here is derived from an EMBL/GenBank/DDBJ whole genome shotgun (WGS) entry which is preliminary data.</text>
</comment>
<dbReference type="InterPro" id="IPR005894">
    <property type="entry name" value="DrrA"/>
</dbReference>
<evidence type="ECO:0000313" key="11">
    <source>
        <dbReference type="Proteomes" id="UP000176938"/>
    </source>
</evidence>
<dbReference type="Gene3D" id="3.40.50.300">
    <property type="entry name" value="P-loop containing nucleotide triphosphate hydrolases"/>
    <property type="match status" value="1"/>
</dbReference>
<dbReference type="GO" id="GO:0043215">
    <property type="term" value="P:daunorubicin transport"/>
    <property type="evidence" value="ECO:0007669"/>
    <property type="project" value="InterPro"/>
</dbReference>
<gene>
    <name evidence="10" type="ORF">A3H38_03955</name>
</gene>
<dbReference type="SMART" id="SM00382">
    <property type="entry name" value="AAA"/>
    <property type="match status" value="1"/>
</dbReference>
<dbReference type="GO" id="GO:0005524">
    <property type="term" value="F:ATP binding"/>
    <property type="evidence" value="ECO:0007669"/>
    <property type="project" value="UniProtKB-KW"/>
</dbReference>
<keyword evidence="5 10" id="KW-0067">ATP-binding</keyword>
<proteinExistence type="inferred from homology"/>
<dbReference type="SUPFAM" id="SSF52540">
    <property type="entry name" value="P-loop containing nucleoside triphosphate hydrolases"/>
    <property type="match status" value="1"/>
</dbReference>
<organism evidence="10 11">
    <name type="scientific">candidate division WOR-1 bacterium RIFCSPLOWO2_02_FULL_46_20</name>
    <dbReference type="NCBI Taxonomy" id="1802567"/>
    <lineage>
        <taxon>Bacteria</taxon>
        <taxon>Bacillati</taxon>
        <taxon>Saganbacteria</taxon>
    </lineage>
</organism>
<dbReference type="PANTHER" id="PTHR43582">
    <property type="entry name" value="LINEARMYCIN RESISTANCE ATP-BINDING PROTEIN LNRL"/>
    <property type="match status" value="1"/>
</dbReference>
<dbReference type="FunFam" id="3.40.50.300:FF:000589">
    <property type="entry name" value="ABC transporter, ATP-binding subunit"/>
    <property type="match status" value="1"/>
</dbReference>
<evidence type="ECO:0000256" key="6">
    <source>
        <dbReference type="ARBA" id="ARBA00022967"/>
    </source>
</evidence>
<dbReference type="InterPro" id="IPR003593">
    <property type="entry name" value="AAA+_ATPase"/>
</dbReference>
<keyword evidence="4" id="KW-0547">Nucleotide-binding</keyword>
<evidence type="ECO:0000256" key="1">
    <source>
        <dbReference type="ARBA" id="ARBA00004413"/>
    </source>
</evidence>
<evidence type="ECO:0000259" key="9">
    <source>
        <dbReference type="PROSITE" id="PS50893"/>
    </source>
</evidence>
<dbReference type="InterPro" id="IPR027417">
    <property type="entry name" value="P-loop_NTPase"/>
</dbReference>
<evidence type="ECO:0000256" key="4">
    <source>
        <dbReference type="ARBA" id="ARBA00022741"/>
    </source>
</evidence>
<evidence type="ECO:0000256" key="7">
    <source>
        <dbReference type="ARBA" id="ARBA00023136"/>
    </source>
</evidence>
<name>A0A1F4RC73_UNCSA</name>
<dbReference type="InterPro" id="IPR003439">
    <property type="entry name" value="ABC_transporter-like_ATP-bd"/>
</dbReference>
<dbReference type="Pfam" id="PF00005">
    <property type="entry name" value="ABC_tran"/>
    <property type="match status" value="1"/>
</dbReference>
<dbReference type="InterPro" id="IPR017871">
    <property type="entry name" value="ABC_transporter-like_CS"/>
</dbReference>
<accession>A0A1F4RC73</accession>
<evidence type="ECO:0000256" key="3">
    <source>
        <dbReference type="ARBA" id="ARBA00022475"/>
    </source>
</evidence>